<keyword evidence="2" id="KW-0677">Repeat</keyword>
<evidence type="ECO:0000256" key="8">
    <source>
        <dbReference type="SAM" id="Coils"/>
    </source>
</evidence>
<dbReference type="FunFam" id="3.40.50.300:FF:000025">
    <property type="entry name" value="ATP-dependent Clp protease subunit"/>
    <property type="match status" value="1"/>
</dbReference>
<dbReference type="CDD" id="cd19499">
    <property type="entry name" value="RecA-like_ClpB_Hsp104-like"/>
    <property type="match status" value="1"/>
</dbReference>
<dbReference type="InterPro" id="IPR003593">
    <property type="entry name" value="AAA+_ATPase"/>
</dbReference>
<dbReference type="FunFam" id="3.40.50.300:FF:000120">
    <property type="entry name" value="ATP-dependent chaperone ClpB"/>
    <property type="match status" value="1"/>
</dbReference>
<gene>
    <name evidence="11" type="ORF">A3A65_02700</name>
</gene>
<dbReference type="PANTHER" id="PTHR11638:SF18">
    <property type="entry name" value="HEAT SHOCK PROTEIN 104"/>
    <property type="match status" value="1"/>
</dbReference>
<keyword evidence="5 7" id="KW-0143">Chaperone</keyword>
<sequence>MQQVPDFLQPIEPQEALEKFTTDLTLLAKDKKLDPVIGRDMEIRRIMQVLSRRTKNNPVLIGDPGVGKTALAEGLAQRIAQGDVPESLKDKQVLMLDIASLLAGSKFRGEFEERLKALIKAVEKGEGRYVLFIDELHTVVGAGGAQGAVDASNMLKPGLARGTLRVIGATTLDEYRKYIEADAALERRFQPVVVNEPNVEDTIAILRGLKEKYELHHGLRITDDAIISAAKLSSRYITDRFLPDKAIDLIDEAASSLKIDSESSPAQLDSLKRKITQLQIELAALKRESGAGAKEKRTHLEEEIKKLKQEESQFEERWGKQKQLIKKVREYREQLDRLRLELEKAEKEVRLESAAEVKYGKIPDVKKKLKEVEAQWATIPQEERILREEVTEDDIAQVVSRWTSIPVTRLVKSEKDKLINLEAELASMVVGQKEALKAVSGAIRRSRAGVAEENRPIAAMMFLGPTGVGKTETARALSQVLFDDVNALIRIDMSEYTERHSVSRLIGAPPGYVGYEEGGQLTEAVRRKPYAVILFDEIEKAHQMIFTIFLQIFDAGRLTDGKGRTVDFRNTVLIMTSNLGGEIIRKYADNPAKPEGLQKQLNKEVWEKIQATFPPEFINRLDQIIMFDSLSKEQLGKIVDLQLAKVTARLSDQDVKIEVSDNAKSYLAQKGYDPVFGARPLKRLIETEILDEIAMLLIENKLSAGDTAKVELDKNSLRISKK</sequence>
<feature type="coiled-coil region" evidence="8">
    <location>
        <begin position="268"/>
        <end position="355"/>
    </location>
</feature>
<protein>
    <submittedName>
        <fullName evidence="11">ATP-dependent chaperone ClpB</fullName>
    </submittedName>
</protein>
<evidence type="ECO:0000256" key="1">
    <source>
        <dbReference type="ARBA" id="ARBA00008675"/>
    </source>
</evidence>
<dbReference type="PANTHER" id="PTHR11638">
    <property type="entry name" value="ATP-DEPENDENT CLP PROTEASE"/>
    <property type="match status" value="1"/>
</dbReference>
<evidence type="ECO:0000256" key="3">
    <source>
        <dbReference type="ARBA" id="ARBA00022741"/>
    </source>
</evidence>
<comment type="caution">
    <text evidence="11">The sequence shown here is derived from an EMBL/GenBank/DDBJ whole genome shotgun (WGS) entry which is preliminary data.</text>
</comment>
<proteinExistence type="inferred from homology"/>
<dbReference type="GO" id="GO:0005737">
    <property type="term" value="C:cytoplasm"/>
    <property type="evidence" value="ECO:0007669"/>
    <property type="project" value="TreeGrafter"/>
</dbReference>
<evidence type="ECO:0000313" key="11">
    <source>
        <dbReference type="EMBL" id="OGY20868.1"/>
    </source>
</evidence>
<feature type="domain" description="Clp ATPase C-terminal" evidence="10">
    <location>
        <begin position="630"/>
        <end position="719"/>
    </location>
</feature>
<evidence type="ECO:0000256" key="4">
    <source>
        <dbReference type="ARBA" id="ARBA00022840"/>
    </source>
</evidence>
<dbReference type="Pfam" id="PF00004">
    <property type="entry name" value="AAA"/>
    <property type="match status" value="1"/>
</dbReference>
<organism evidence="11 12">
    <name type="scientific">Candidatus Chisholmbacteria bacterium RIFCSPLOWO2_01_FULL_49_14</name>
    <dbReference type="NCBI Taxonomy" id="1797593"/>
    <lineage>
        <taxon>Bacteria</taxon>
        <taxon>Candidatus Chisholmiibacteriota</taxon>
    </lineage>
</organism>
<dbReference type="Proteomes" id="UP000176723">
    <property type="component" value="Unassembled WGS sequence"/>
</dbReference>
<dbReference type="InterPro" id="IPR028299">
    <property type="entry name" value="ClpA/B_CS2"/>
</dbReference>
<keyword evidence="3 7" id="KW-0547">Nucleotide-binding</keyword>
<dbReference type="InterPro" id="IPR003959">
    <property type="entry name" value="ATPase_AAA_core"/>
</dbReference>
<evidence type="ECO:0000259" key="10">
    <source>
        <dbReference type="SMART" id="SM01086"/>
    </source>
</evidence>
<dbReference type="InterPro" id="IPR041546">
    <property type="entry name" value="ClpA/ClpB_AAA_lid"/>
</dbReference>
<dbReference type="STRING" id="1797593.A3A65_02700"/>
<dbReference type="Pfam" id="PF07724">
    <property type="entry name" value="AAA_2"/>
    <property type="match status" value="1"/>
</dbReference>
<dbReference type="SMART" id="SM00382">
    <property type="entry name" value="AAA"/>
    <property type="match status" value="2"/>
</dbReference>
<evidence type="ECO:0000256" key="6">
    <source>
        <dbReference type="ARBA" id="ARBA00026057"/>
    </source>
</evidence>
<comment type="similarity">
    <text evidence="1 7">Belongs to the ClpA/ClpB family.</text>
</comment>
<evidence type="ECO:0000256" key="7">
    <source>
        <dbReference type="RuleBase" id="RU004432"/>
    </source>
</evidence>
<comment type="subunit">
    <text evidence="6">Homohexamer. The oligomerization is ATP-dependent.</text>
</comment>
<reference evidence="11 12" key="1">
    <citation type="journal article" date="2016" name="Nat. Commun.">
        <title>Thousands of microbial genomes shed light on interconnected biogeochemical processes in an aquifer system.</title>
        <authorList>
            <person name="Anantharaman K."/>
            <person name="Brown C.T."/>
            <person name="Hug L.A."/>
            <person name="Sharon I."/>
            <person name="Castelle C.J."/>
            <person name="Probst A.J."/>
            <person name="Thomas B.C."/>
            <person name="Singh A."/>
            <person name="Wilkins M.J."/>
            <person name="Karaoz U."/>
            <person name="Brodie E.L."/>
            <person name="Williams K.H."/>
            <person name="Hubbard S.S."/>
            <person name="Banfield J.F."/>
        </authorList>
    </citation>
    <scope>NUCLEOTIDE SEQUENCE [LARGE SCALE GENOMIC DNA]</scope>
</reference>
<dbReference type="Gene3D" id="1.10.8.60">
    <property type="match status" value="1"/>
</dbReference>
<dbReference type="CDD" id="cd00009">
    <property type="entry name" value="AAA"/>
    <property type="match status" value="1"/>
</dbReference>
<dbReference type="SUPFAM" id="SSF52540">
    <property type="entry name" value="P-loop containing nucleoside triphosphate hydrolases"/>
    <property type="match status" value="2"/>
</dbReference>
<dbReference type="EMBL" id="MHCL01000020">
    <property type="protein sequence ID" value="OGY20868.1"/>
    <property type="molecule type" value="Genomic_DNA"/>
</dbReference>
<dbReference type="AlphaFoldDB" id="A0A1G1VZM6"/>
<accession>A0A1G1VZM6</accession>
<dbReference type="InterPro" id="IPR018368">
    <property type="entry name" value="ClpA/B_CS1"/>
</dbReference>
<dbReference type="GO" id="GO:0005524">
    <property type="term" value="F:ATP binding"/>
    <property type="evidence" value="ECO:0007669"/>
    <property type="project" value="UniProtKB-KW"/>
</dbReference>
<evidence type="ECO:0000313" key="12">
    <source>
        <dbReference type="Proteomes" id="UP000176723"/>
    </source>
</evidence>
<dbReference type="InterPro" id="IPR027417">
    <property type="entry name" value="P-loop_NTPase"/>
</dbReference>
<dbReference type="InterPro" id="IPR050130">
    <property type="entry name" value="ClpA_ClpB"/>
</dbReference>
<feature type="domain" description="AAA+ ATPase" evidence="9">
    <location>
        <begin position="54"/>
        <end position="200"/>
    </location>
</feature>
<dbReference type="Pfam" id="PF10431">
    <property type="entry name" value="ClpB_D2-small"/>
    <property type="match status" value="1"/>
</dbReference>
<dbReference type="PROSITE" id="PS00870">
    <property type="entry name" value="CLPAB_1"/>
    <property type="match status" value="1"/>
</dbReference>
<dbReference type="Gene3D" id="3.40.50.300">
    <property type="entry name" value="P-loop containing nucleotide triphosphate hydrolases"/>
    <property type="match status" value="3"/>
</dbReference>
<evidence type="ECO:0000256" key="2">
    <source>
        <dbReference type="ARBA" id="ARBA00022737"/>
    </source>
</evidence>
<dbReference type="GO" id="GO:0016887">
    <property type="term" value="F:ATP hydrolysis activity"/>
    <property type="evidence" value="ECO:0007669"/>
    <property type="project" value="InterPro"/>
</dbReference>
<keyword evidence="4 7" id="KW-0067">ATP-binding</keyword>
<dbReference type="SMART" id="SM01086">
    <property type="entry name" value="ClpB_D2-small"/>
    <property type="match status" value="1"/>
</dbReference>
<evidence type="ECO:0000256" key="5">
    <source>
        <dbReference type="ARBA" id="ARBA00023186"/>
    </source>
</evidence>
<dbReference type="Pfam" id="PF17871">
    <property type="entry name" value="AAA_lid_9"/>
    <property type="match status" value="1"/>
</dbReference>
<dbReference type="FunFam" id="3.40.50.300:FF:000010">
    <property type="entry name" value="Chaperone clpB 1, putative"/>
    <property type="match status" value="1"/>
</dbReference>
<keyword evidence="8" id="KW-0175">Coiled coil</keyword>
<dbReference type="PRINTS" id="PR00300">
    <property type="entry name" value="CLPPROTEASEA"/>
</dbReference>
<evidence type="ECO:0000259" key="9">
    <source>
        <dbReference type="SMART" id="SM00382"/>
    </source>
</evidence>
<dbReference type="GO" id="GO:0034605">
    <property type="term" value="P:cellular response to heat"/>
    <property type="evidence" value="ECO:0007669"/>
    <property type="project" value="TreeGrafter"/>
</dbReference>
<dbReference type="InterPro" id="IPR001270">
    <property type="entry name" value="ClpA/B"/>
</dbReference>
<name>A0A1G1VZM6_9BACT</name>
<dbReference type="PROSITE" id="PS00871">
    <property type="entry name" value="CLPAB_2"/>
    <property type="match status" value="1"/>
</dbReference>
<feature type="domain" description="AAA+ ATPase" evidence="9">
    <location>
        <begin position="456"/>
        <end position="631"/>
    </location>
</feature>
<dbReference type="InterPro" id="IPR019489">
    <property type="entry name" value="Clp_ATPase_C"/>
</dbReference>